<gene>
    <name evidence="1" type="ORF">O181_035153</name>
</gene>
<protein>
    <submittedName>
        <fullName evidence="1">Uncharacterized protein</fullName>
    </submittedName>
</protein>
<evidence type="ECO:0000313" key="2">
    <source>
        <dbReference type="Proteomes" id="UP000765509"/>
    </source>
</evidence>
<dbReference type="EMBL" id="AVOT02013099">
    <property type="protein sequence ID" value="MBW0495438.1"/>
    <property type="molecule type" value="Genomic_DNA"/>
</dbReference>
<reference evidence="1" key="1">
    <citation type="submission" date="2021-03" db="EMBL/GenBank/DDBJ databases">
        <title>Draft genome sequence of rust myrtle Austropuccinia psidii MF-1, a brazilian biotype.</title>
        <authorList>
            <person name="Quecine M.C."/>
            <person name="Pachon D.M.R."/>
            <person name="Bonatelli M.L."/>
            <person name="Correr F.H."/>
            <person name="Franceschini L.M."/>
            <person name="Leite T.F."/>
            <person name="Margarido G.R.A."/>
            <person name="Almeida C.A."/>
            <person name="Ferrarezi J.A."/>
            <person name="Labate C.A."/>
        </authorList>
    </citation>
    <scope>NUCLEOTIDE SEQUENCE</scope>
    <source>
        <strain evidence="1">MF-1</strain>
    </source>
</reference>
<evidence type="ECO:0000313" key="1">
    <source>
        <dbReference type="EMBL" id="MBW0495438.1"/>
    </source>
</evidence>
<name>A0A9Q3D4X0_9BASI</name>
<accession>A0A9Q3D4X0</accession>
<dbReference type="Proteomes" id="UP000765509">
    <property type="component" value="Unassembled WGS sequence"/>
</dbReference>
<sequence>MTNQGPIIEFSSDQSDCKEDITSIGDSGLLAYEMQEQNNSCQNMELGQKEDILKDSSQNENENVSGIKVAASMILQRIKKNIPKQSQT</sequence>
<comment type="caution">
    <text evidence="1">The sequence shown here is derived from an EMBL/GenBank/DDBJ whole genome shotgun (WGS) entry which is preliminary data.</text>
</comment>
<keyword evidence="2" id="KW-1185">Reference proteome</keyword>
<proteinExistence type="predicted"/>
<dbReference type="AlphaFoldDB" id="A0A9Q3D4X0"/>
<organism evidence="1 2">
    <name type="scientific">Austropuccinia psidii MF-1</name>
    <dbReference type="NCBI Taxonomy" id="1389203"/>
    <lineage>
        <taxon>Eukaryota</taxon>
        <taxon>Fungi</taxon>
        <taxon>Dikarya</taxon>
        <taxon>Basidiomycota</taxon>
        <taxon>Pucciniomycotina</taxon>
        <taxon>Pucciniomycetes</taxon>
        <taxon>Pucciniales</taxon>
        <taxon>Sphaerophragmiaceae</taxon>
        <taxon>Austropuccinia</taxon>
    </lineage>
</organism>